<keyword evidence="3" id="KW-1185">Reference proteome</keyword>
<accession>A0A3A5K4P5</accession>
<dbReference type="CDD" id="cd15482">
    <property type="entry name" value="Sialidase_non-viral"/>
    <property type="match status" value="1"/>
</dbReference>
<reference evidence="2 3" key="1">
    <citation type="submission" date="2018-09" db="EMBL/GenBank/DDBJ databases">
        <title>Mesorhizobium carmichaelinearum sp. nov. isolated from Carmichaelinea spp. root nodules in New Zealand.</title>
        <authorList>
            <person name="De Meyer S.E."/>
        </authorList>
    </citation>
    <scope>NUCLEOTIDE SEQUENCE [LARGE SCALE GENOMIC DNA]</scope>
    <source>
        <strain evidence="2 3">ICMP19557</strain>
    </source>
</reference>
<sequence>MRRSLVMIAASLISGFALTAASTGSASGAEAVSVSQVSQLKDRTHIHGLAIDREDSQRLLIATHHGVFRAEPDGKAELISPVQDFMGFTPDPSDPKSLYASGHPAGGGNLGFIASTDNGVTWEQVAPGVGGPVDFHQMTVSLVDPRVLYGAYGSLQVSQDAGKTWSLVGPLPEKLIDLAASAKSANTVYAATEGGLLVSRDGGQSWETVISGAPVSLIEVTADGSLYAFVLGQGLVRAAEADMVFKTTSASWGDQILLHMAVDPADSNRMFIASHHGNVFASTDGGTNWAAFGQ</sequence>
<evidence type="ECO:0000313" key="2">
    <source>
        <dbReference type="EMBL" id="RJT27722.1"/>
    </source>
</evidence>
<dbReference type="InterPro" id="IPR052025">
    <property type="entry name" value="Xyloglucanase_GH74"/>
</dbReference>
<dbReference type="SUPFAM" id="SSF110296">
    <property type="entry name" value="Oligoxyloglucan reducing end-specific cellobiohydrolase"/>
    <property type="match status" value="1"/>
</dbReference>
<dbReference type="GO" id="GO:0010411">
    <property type="term" value="P:xyloglucan metabolic process"/>
    <property type="evidence" value="ECO:0007669"/>
    <property type="project" value="TreeGrafter"/>
</dbReference>
<dbReference type="Proteomes" id="UP000272706">
    <property type="component" value="Unassembled WGS sequence"/>
</dbReference>
<name>A0A3A5K4P5_9HYPH</name>
<proteinExistence type="predicted"/>
<comment type="caution">
    <text evidence="2">The sequence shown here is derived from an EMBL/GenBank/DDBJ whole genome shotgun (WGS) entry which is preliminary data.</text>
</comment>
<feature type="chain" id="PRO_5017319991" evidence="1">
    <location>
        <begin position="20"/>
        <end position="294"/>
    </location>
</feature>
<dbReference type="RefSeq" id="WP_120018828.1">
    <property type="nucleotide sequence ID" value="NZ_QZWZ01000060.1"/>
</dbReference>
<dbReference type="PANTHER" id="PTHR43739">
    <property type="entry name" value="XYLOGLUCANASE (EUROFUNG)"/>
    <property type="match status" value="1"/>
</dbReference>
<dbReference type="Pfam" id="PF02012">
    <property type="entry name" value="BNR"/>
    <property type="match status" value="1"/>
</dbReference>
<evidence type="ECO:0000256" key="1">
    <source>
        <dbReference type="SAM" id="SignalP"/>
    </source>
</evidence>
<evidence type="ECO:0000313" key="3">
    <source>
        <dbReference type="Proteomes" id="UP000272706"/>
    </source>
</evidence>
<gene>
    <name evidence="2" type="ORF">D3227_35780</name>
</gene>
<dbReference type="PANTHER" id="PTHR43739:SF5">
    <property type="entry name" value="EXO-ALPHA-SIALIDASE"/>
    <property type="match status" value="1"/>
</dbReference>
<dbReference type="EMBL" id="QZWZ01000060">
    <property type="protein sequence ID" value="RJT27722.1"/>
    <property type="molecule type" value="Genomic_DNA"/>
</dbReference>
<feature type="signal peptide" evidence="1">
    <location>
        <begin position="1"/>
        <end position="19"/>
    </location>
</feature>
<organism evidence="2 3">
    <name type="scientific">Mesorhizobium waimense</name>
    <dbReference type="NCBI Taxonomy" id="1300307"/>
    <lineage>
        <taxon>Bacteria</taxon>
        <taxon>Pseudomonadati</taxon>
        <taxon>Pseudomonadota</taxon>
        <taxon>Alphaproteobacteria</taxon>
        <taxon>Hyphomicrobiales</taxon>
        <taxon>Phyllobacteriaceae</taxon>
        <taxon>Mesorhizobium</taxon>
    </lineage>
</organism>
<dbReference type="AlphaFoldDB" id="A0A3A5K4P5"/>
<protein>
    <submittedName>
        <fullName evidence="2">Exo-alpha-sialidase</fullName>
    </submittedName>
</protein>
<dbReference type="InterPro" id="IPR002860">
    <property type="entry name" value="BNR_rpt"/>
</dbReference>
<dbReference type="InterPro" id="IPR015943">
    <property type="entry name" value="WD40/YVTN_repeat-like_dom_sf"/>
</dbReference>
<keyword evidence="1" id="KW-0732">Signal</keyword>
<dbReference type="OrthoDB" id="9764804at2"/>
<dbReference type="Gene3D" id="2.130.10.10">
    <property type="entry name" value="YVTN repeat-like/Quinoprotein amine dehydrogenase"/>
    <property type="match status" value="2"/>
</dbReference>